<keyword evidence="21" id="KW-1185">Reference proteome</keyword>
<evidence type="ECO:0000256" key="12">
    <source>
        <dbReference type="ARBA" id="ARBA00023306"/>
    </source>
</evidence>
<organism evidence="20 21">
    <name type="scientific">Oleoguttula mirabilis</name>
    <dbReference type="NCBI Taxonomy" id="1507867"/>
    <lineage>
        <taxon>Eukaryota</taxon>
        <taxon>Fungi</taxon>
        <taxon>Dikarya</taxon>
        <taxon>Ascomycota</taxon>
        <taxon>Pezizomycotina</taxon>
        <taxon>Dothideomycetes</taxon>
        <taxon>Dothideomycetidae</taxon>
        <taxon>Mycosphaerellales</taxon>
        <taxon>Teratosphaeriaceae</taxon>
        <taxon>Oleoguttula</taxon>
    </lineage>
</organism>
<keyword evidence="12" id="KW-0131">Cell cycle</keyword>
<feature type="region of interest" description="Disordered" evidence="17">
    <location>
        <begin position="403"/>
        <end position="428"/>
    </location>
</feature>
<dbReference type="PROSITE" id="PS50102">
    <property type="entry name" value="RRM"/>
    <property type="match status" value="1"/>
</dbReference>
<dbReference type="AlphaFoldDB" id="A0AAV9JTR4"/>
<dbReference type="InterPro" id="IPR036855">
    <property type="entry name" value="Znf_CCCH_sf"/>
</dbReference>
<dbReference type="InterPro" id="IPR012677">
    <property type="entry name" value="Nucleotide-bd_a/b_plait_sf"/>
</dbReference>
<proteinExistence type="inferred from homology"/>
<evidence type="ECO:0000256" key="7">
    <source>
        <dbReference type="ARBA" id="ARBA00022771"/>
    </source>
</evidence>
<dbReference type="SUPFAM" id="SSF54928">
    <property type="entry name" value="RNA-binding domain, RBD"/>
    <property type="match status" value="1"/>
</dbReference>
<evidence type="ECO:0000256" key="5">
    <source>
        <dbReference type="ARBA" id="ARBA00022723"/>
    </source>
</evidence>
<evidence type="ECO:0000313" key="20">
    <source>
        <dbReference type="EMBL" id="KAK4548471.1"/>
    </source>
</evidence>
<dbReference type="Pfam" id="PF00076">
    <property type="entry name" value="RRM_1"/>
    <property type="match status" value="1"/>
</dbReference>
<evidence type="ECO:0000256" key="16">
    <source>
        <dbReference type="PROSITE-ProRule" id="PRU00723"/>
    </source>
</evidence>
<dbReference type="SUPFAM" id="SSF90229">
    <property type="entry name" value="CCCH zinc finger"/>
    <property type="match status" value="1"/>
</dbReference>
<evidence type="ECO:0000256" key="3">
    <source>
        <dbReference type="ARBA" id="ARBA00017295"/>
    </source>
</evidence>
<evidence type="ECO:0000256" key="4">
    <source>
        <dbReference type="ARBA" id="ARBA00022664"/>
    </source>
</evidence>
<dbReference type="InterPro" id="IPR039171">
    <property type="entry name" value="Cwc2/Slt11"/>
</dbReference>
<dbReference type="InterPro" id="IPR035979">
    <property type="entry name" value="RBD_domain_sf"/>
</dbReference>
<feature type="compositionally biased region" description="Basic residues" evidence="17">
    <location>
        <begin position="53"/>
        <end position="63"/>
    </location>
</feature>
<evidence type="ECO:0000256" key="15">
    <source>
        <dbReference type="PROSITE-ProRule" id="PRU00176"/>
    </source>
</evidence>
<evidence type="ECO:0000256" key="9">
    <source>
        <dbReference type="ARBA" id="ARBA00022884"/>
    </source>
</evidence>
<feature type="zinc finger region" description="C3H1-type" evidence="16">
    <location>
        <begin position="125"/>
        <end position="151"/>
    </location>
</feature>
<reference evidence="20 21" key="1">
    <citation type="submission" date="2021-11" db="EMBL/GenBank/DDBJ databases">
        <title>Black yeast isolated from Biological Soil Crust.</title>
        <authorList>
            <person name="Kurbessoian T."/>
        </authorList>
    </citation>
    <scope>NUCLEOTIDE SEQUENCE [LARGE SCALE GENOMIC DNA]</scope>
    <source>
        <strain evidence="20 21">CCFEE 5522</strain>
    </source>
</reference>
<name>A0AAV9JTR4_9PEZI</name>
<dbReference type="InterPro" id="IPR032297">
    <property type="entry name" value="Torus"/>
</dbReference>
<comment type="similarity">
    <text evidence="2">Belongs to the RRM CWC2 family.</text>
</comment>
<dbReference type="GO" id="GO:0017070">
    <property type="term" value="F:U6 snRNA binding"/>
    <property type="evidence" value="ECO:0007669"/>
    <property type="project" value="TreeGrafter"/>
</dbReference>
<dbReference type="Proteomes" id="UP001324427">
    <property type="component" value="Unassembled WGS sequence"/>
</dbReference>
<dbReference type="InterPro" id="IPR034181">
    <property type="entry name" value="Cwc2_RRM"/>
</dbReference>
<feature type="region of interest" description="Disordered" evidence="17">
    <location>
        <begin position="1"/>
        <end position="20"/>
    </location>
</feature>
<feature type="domain" description="RRM" evidence="18">
    <location>
        <begin position="195"/>
        <end position="269"/>
    </location>
</feature>
<comment type="function">
    <text evidence="13">Involved in the first step of pre-mRNA splicing. Required for cell growth and cell cycle control. Plays a role in the levels of the U1, U4, U5 and U6 snRNAs and the maintenance of the U4/U6 snRNA complex. May provide the link between the 'nineteen complex' NTC spliceosome protein complex and the spliceosome through the U6 snRNA. Associates predominantly with U6 snRNAs in assembled active spliceosomes. Binds directly to the internal stem-loop (ISL) domain of the U6 snRNA and to the pre-mRNA intron near the 5' splice site during the activation and catalytic phases of the spliceosome cycle.</text>
</comment>
<dbReference type="SMART" id="SM00360">
    <property type="entry name" value="RRM"/>
    <property type="match status" value="1"/>
</dbReference>
<comment type="subcellular location">
    <subcellularLocation>
        <location evidence="1">Nucleus</location>
    </subcellularLocation>
</comment>
<dbReference type="EMBL" id="JAVFHQ010000007">
    <property type="protein sequence ID" value="KAK4548471.1"/>
    <property type="molecule type" value="Genomic_DNA"/>
</dbReference>
<protein>
    <recommendedName>
        <fullName evidence="3">Pre-mRNA-splicing factor CWC2</fullName>
    </recommendedName>
    <alternativeName>
        <fullName evidence="14">Pre-mRNA-splicing factor cwc2</fullName>
    </alternativeName>
</protein>
<gene>
    <name evidence="20" type="primary">CWC2</name>
    <name evidence="20" type="ORF">LTR36_009381</name>
</gene>
<dbReference type="GO" id="GO:0006397">
    <property type="term" value="P:mRNA processing"/>
    <property type="evidence" value="ECO:0007669"/>
    <property type="project" value="UniProtKB-KW"/>
</dbReference>
<dbReference type="GO" id="GO:0008270">
    <property type="term" value="F:zinc ion binding"/>
    <property type="evidence" value="ECO:0007669"/>
    <property type="project" value="UniProtKB-KW"/>
</dbReference>
<dbReference type="GO" id="GO:0000974">
    <property type="term" value="C:Prp19 complex"/>
    <property type="evidence" value="ECO:0007669"/>
    <property type="project" value="TreeGrafter"/>
</dbReference>
<comment type="caution">
    <text evidence="20">The sequence shown here is derived from an EMBL/GenBank/DDBJ whole genome shotgun (WGS) entry which is preliminary data.</text>
</comment>
<evidence type="ECO:0000313" key="21">
    <source>
        <dbReference type="Proteomes" id="UP001324427"/>
    </source>
</evidence>
<keyword evidence="5 16" id="KW-0479">Metal-binding</keyword>
<evidence type="ECO:0000256" key="8">
    <source>
        <dbReference type="ARBA" id="ARBA00022833"/>
    </source>
</evidence>
<dbReference type="GO" id="GO:0036002">
    <property type="term" value="F:pre-mRNA binding"/>
    <property type="evidence" value="ECO:0007669"/>
    <property type="project" value="TreeGrafter"/>
</dbReference>
<dbReference type="PROSITE" id="PS50103">
    <property type="entry name" value="ZF_C3H1"/>
    <property type="match status" value="1"/>
</dbReference>
<evidence type="ECO:0000256" key="14">
    <source>
        <dbReference type="ARBA" id="ARBA00072313"/>
    </source>
</evidence>
<evidence type="ECO:0000259" key="18">
    <source>
        <dbReference type="PROSITE" id="PS50102"/>
    </source>
</evidence>
<accession>A0AAV9JTR4</accession>
<feature type="domain" description="C3H1-type" evidence="19">
    <location>
        <begin position="125"/>
        <end position="151"/>
    </location>
</feature>
<dbReference type="CDD" id="cd12360">
    <property type="entry name" value="RRM_cwf2"/>
    <property type="match status" value="1"/>
</dbReference>
<dbReference type="GO" id="GO:0008380">
    <property type="term" value="P:RNA splicing"/>
    <property type="evidence" value="ECO:0007669"/>
    <property type="project" value="UniProtKB-KW"/>
</dbReference>
<keyword evidence="9 15" id="KW-0694">RNA-binding</keyword>
<evidence type="ECO:0000256" key="1">
    <source>
        <dbReference type="ARBA" id="ARBA00004123"/>
    </source>
</evidence>
<dbReference type="FunFam" id="3.30.70.330:FF:000249">
    <property type="entry name" value="Pre-mRNA-splicing factor CWC2, variant"/>
    <property type="match status" value="1"/>
</dbReference>
<dbReference type="PANTHER" id="PTHR14089:SF2">
    <property type="entry name" value="PRE-MRNA-SPLICING FACTOR CWC2"/>
    <property type="match status" value="1"/>
</dbReference>
<dbReference type="PANTHER" id="PTHR14089">
    <property type="entry name" value="PRE-MRNA-SPLICING FACTOR RBM22"/>
    <property type="match status" value="1"/>
</dbReference>
<keyword evidence="4" id="KW-0507">mRNA processing</keyword>
<evidence type="ECO:0000256" key="2">
    <source>
        <dbReference type="ARBA" id="ARBA00008024"/>
    </source>
</evidence>
<evidence type="ECO:0000256" key="13">
    <source>
        <dbReference type="ARBA" id="ARBA00025224"/>
    </source>
</evidence>
<dbReference type="GO" id="GO:0071006">
    <property type="term" value="C:U2-type catalytic step 1 spliceosome"/>
    <property type="evidence" value="ECO:0007669"/>
    <property type="project" value="TreeGrafter"/>
</dbReference>
<dbReference type="Pfam" id="PF16131">
    <property type="entry name" value="Torus"/>
    <property type="match status" value="1"/>
</dbReference>
<evidence type="ECO:0000256" key="17">
    <source>
        <dbReference type="SAM" id="MobiDB-lite"/>
    </source>
</evidence>
<feature type="compositionally biased region" description="Low complexity" evidence="17">
    <location>
        <begin position="403"/>
        <end position="416"/>
    </location>
</feature>
<feature type="region of interest" description="Disordered" evidence="17">
    <location>
        <begin position="53"/>
        <end position="81"/>
    </location>
</feature>
<sequence length="428" mass="47021">MADVETAPIETASGLSFEDLTRPAAADGTLTTTNTSTEIATAADGTVQRVKKTKIIKRKRRPARPQQDPATFKTEPPPQTGTIFNVWYNKWSGGDREDAISSKHQAKGRCNVALDSGYTKADKVPGSYFCLFFARGLCPKGQDCEYLHRLPNSRLGKEGGLGDIFPSNVDCFGRDKFSDYRDDMGGVGSFMRVNRTLYIGRIHVSDDIEEIVARHFQEWGQVERIRVLPSRGVAFITYVHLANSEFAKEAMAHQSLDNNETLNVRWATVDPNPVAQKREARMVEEQAAEAIRRALPASYVAELEGRRYEGAEPEEERKRRKIEGSFGLKGYDAPDDVWYAAEKSRLDAPEQQMMLEAPADGGEGDEDAPFQFEARQAMKQEQDGGLLGASTLAALQGFKAGPASNAANAANKPAGPLVGYGSDSDEDD</sequence>
<keyword evidence="8 16" id="KW-0862">Zinc</keyword>
<keyword evidence="10" id="KW-0508">mRNA splicing</keyword>
<dbReference type="InterPro" id="IPR000504">
    <property type="entry name" value="RRM_dom"/>
</dbReference>
<keyword evidence="6" id="KW-0747">Spliceosome</keyword>
<evidence type="ECO:0000259" key="19">
    <source>
        <dbReference type="PROSITE" id="PS50103"/>
    </source>
</evidence>
<evidence type="ECO:0000256" key="6">
    <source>
        <dbReference type="ARBA" id="ARBA00022728"/>
    </source>
</evidence>
<dbReference type="Gene3D" id="3.30.70.330">
    <property type="match status" value="1"/>
</dbReference>
<evidence type="ECO:0000256" key="11">
    <source>
        <dbReference type="ARBA" id="ARBA00023242"/>
    </source>
</evidence>
<evidence type="ECO:0000256" key="10">
    <source>
        <dbReference type="ARBA" id="ARBA00023187"/>
    </source>
</evidence>
<dbReference type="GO" id="GO:0071007">
    <property type="term" value="C:U2-type catalytic step 2 spliceosome"/>
    <property type="evidence" value="ECO:0007669"/>
    <property type="project" value="TreeGrafter"/>
</dbReference>
<keyword evidence="7 16" id="KW-0863">Zinc-finger</keyword>
<keyword evidence="11" id="KW-0539">Nucleus</keyword>
<dbReference type="InterPro" id="IPR000571">
    <property type="entry name" value="Znf_CCCH"/>
</dbReference>